<comment type="caution">
    <text evidence="2">The sequence shown here is derived from an EMBL/GenBank/DDBJ whole genome shotgun (WGS) entry which is preliminary data.</text>
</comment>
<proteinExistence type="predicted"/>
<name>A0ABP8KS67_9MICO</name>
<sequence length="216" mass="23879">MIRTYTPADRDALVDLFTRAGADSPTGELWRHAASERMVYLDPYIDSCPDTLFLAEADGELVGYLTGCPDTALLGSEDERITQAITRHKVMLRPRSAPFFLRSTVDVLQAKVRGGEVASGEAVDRRWPAHLHINLALQARGTGAAHDLMASWQQWLTRAGSPGCHLQTLVENTRATRFFEKSGFIAHGPTPLVPGVRYKGQRVHQQTMVWTPTQAA</sequence>
<dbReference type="Proteomes" id="UP001500945">
    <property type="component" value="Unassembled WGS sequence"/>
</dbReference>
<gene>
    <name evidence="2" type="ORF">GCM10023168_35840</name>
</gene>
<reference evidence="3" key="1">
    <citation type="journal article" date="2019" name="Int. J. Syst. Evol. Microbiol.">
        <title>The Global Catalogue of Microorganisms (GCM) 10K type strain sequencing project: providing services to taxonomists for standard genome sequencing and annotation.</title>
        <authorList>
            <consortium name="The Broad Institute Genomics Platform"/>
            <consortium name="The Broad Institute Genome Sequencing Center for Infectious Disease"/>
            <person name="Wu L."/>
            <person name="Ma J."/>
        </authorList>
    </citation>
    <scope>NUCLEOTIDE SEQUENCE [LARGE SCALE GENOMIC DNA]</scope>
    <source>
        <strain evidence="3">JCM 17809</strain>
    </source>
</reference>
<dbReference type="Gene3D" id="3.40.630.30">
    <property type="match status" value="1"/>
</dbReference>
<evidence type="ECO:0000259" key="1">
    <source>
        <dbReference type="PROSITE" id="PS51186"/>
    </source>
</evidence>
<dbReference type="SUPFAM" id="SSF55729">
    <property type="entry name" value="Acyl-CoA N-acyltransferases (Nat)"/>
    <property type="match status" value="1"/>
</dbReference>
<keyword evidence="3" id="KW-1185">Reference proteome</keyword>
<dbReference type="EMBL" id="BAABGM010000026">
    <property type="protein sequence ID" value="GAA4413192.1"/>
    <property type="molecule type" value="Genomic_DNA"/>
</dbReference>
<accession>A0ABP8KS67</accession>
<dbReference type="InterPro" id="IPR016181">
    <property type="entry name" value="Acyl_CoA_acyltransferase"/>
</dbReference>
<evidence type="ECO:0000313" key="2">
    <source>
        <dbReference type="EMBL" id="GAA4413192.1"/>
    </source>
</evidence>
<organism evidence="2 3">
    <name type="scientific">Fodinibacter luteus</name>
    <dbReference type="NCBI Taxonomy" id="552064"/>
    <lineage>
        <taxon>Bacteria</taxon>
        <taxon>Bacillati</taxon>
        <taxon>Actinomycetota</taxon>
        <taxon>Actinomycetes</taxon>
        <taxon>Micrococcales</taxon>
        <taxon>Intrasporangiaceae</taxon>
        <taxon>Fodinibacter (ex Wang et al. 2009)</taxon>
    </lineage>
</organism>
<feature type="domain" description="N-acetyltransferase" evidence="1">
    <location>
        <begin position="1"/>
        <end position="213"/>
    </location>
</feature>
<dbReference type="RefSeq" id="WP_345208557.1">
    <property type="nucleotide sequence ID" value="NZ_BAABGM010000026.1"/>
</dbReference>
<protein>
    <recommendedName>
        <fullName evidence="1">N-acetyltransferase domain-containing protein</fullName>
    </recommendedName>
</protein>
<dbReference type="InterPro" id="IPR000182">
    <property type="entry name" value="GNAT_dom"/>
</dbReference>
<dbReference type="PROSITE" id="PS51186">
    <property type="entry name" value="GNAT"/>
    <property type="match status" value="1"/>
</dbReference>
<evidence type="ECO:0000313" key="3">
    <source>
        <dbReference type="Proteomes" id="UP001500945"/>
    </source>
</evidence>